<dbReference type="InterPro" id="IPR050796">
    <property type="entry name" value="SCF_F-box_component"/>
</dbReference>
<dbReference type="InterPro" id="IPR005174">
    <property type="entry name" value="KIB1-4_b-propeller"/>
</dbReference>
<dbReference type="EMBL" id="CM035428">
    <property type="protein sequence ID" value="KAH7302000.1"/>
    <property type="molecule type" value="Genomic_DNA"/>
</dbReference>
<evidence type="ECO:0000313" key="2">
    <source>
        <dbReference type="EMBL" id="KAH7302000.1"/>
    </source>
</evidence>
<keyword evidence="3" id="KW-1185">Reference proteome</keyword>
<dbReference type="PANTHER" id="PTHR31672:SF2">
    <property type="entry name" value="F-BOX DOMAIN-CONTAINING PROTEIN"/>
    <property type="match status" value="1"/>
</dbReference>
<dbReference type="Gene3D" id="1.20.1280.50">
    <property type="match status" value="1"/>
</dbReference>
<reference evidence="2 3" key="1">
    <citation type="submission" date="2021-08" db="EMBL/GenBank/DDBJ databases">
        <title>WGS assembly of Ceratopteris richardii.</title>
        <authorList>
            <person name="Marchant D.B."/>
            <person name="Chen G."/>
            <person name="Jenkins J."/>
            <person name="Shu S."/>
            <person name="Leebens-Mack J."/>
            <person name="Grimwood J."/>
            <person name="Schmutz J."/>
            <person name="Soltis P."/>
            <person name="Soltis D."/>
            <person name="Chen Z.-H."/>
        </authorList>
    </citation>
    <scope>NUCLEOTIDE SEQUENCE [LARGE SCALE GENOMIC DNA]</scope>
    <source>
        <strain evidence="2">Whitten #5841</strain>
        <tissue evidence="2">Leaf</tissue>
    </source>
</reference>
<name>A0A8T2RZT4_CERRI</name>
<feature type="domain" description="F-box" evidence="1">
    <location>
        <begin position="33"/>
        <end position="82"/>
    </location>
</feature>
<dbReference type="InterPro" id="IPR015915">
    <property type="entry name" value="Kelch-typ_b-propeller"/>
</dbReference>
<dbReference type="Pfam" id="PF00646">
    <property type="entry name" value="F-box"/>
    <property type="match status" value="1"/>
</dbReference>
<dbReference type="InterPro" id="IPR036047">
    <property type="entry name" value="F-box-like_dom_sf"/>
</dbReference>
<comment type="caution">
    <text evidence="2">The sequence shown here is derived from an EMBL/GenBank/DDBJ whole genome shotgun (WGS) entry which is preliminary data.</text>
</comment>
<dbReference type="SUPFAM" id="SSF117281">
    <property type="entry name" value="Kelch motif"/>
    <property type="match status" value="1"/>
</dbReference>
<dbReference type="Proteomes" id="UP000825935">
    <property type="component" value="Chromosome 23"/>
</dbReference>
<dbReference type="OrthoDB" id="1893842at2759"/>
<dbReference type="AlphaFoldDB" id="A0A8T2RZT4"/>
<dbReference type="SMART" id="SM00256">
    <property type="entry name" value="FBOX"/>
    <property type="match status" value="1"/>
</dbReference>
<gene>
    <name evidence="2" type="ORF">KP509_23G052000</name>
</gene>
<dbReference type="OMA" id="CFSTHRG"/>
<dbReference type="PANTHER" id="PTHR31672">
    <property type="entry name" value="BNACNNG10540D PROTEIN"/>
    <property type="match status" value="1"/>
</dbReference>
<dbReference type="SUPFAM" id="SSF81383">
    <property type="entry name" value="F-box domain"/>
    <property type="match status" value="1"/>
</dbReference>
<protein>
    <recommendedName>
        <fullName evidence="1">F-box domain-containing protein</fullName>
    </recommendedName>
</protein>
<dbReference type="PROSITE" id="PS50181">
    <property type="entry name" value="FBOX"/>
    <property type="match status" value="1"/>
</dbReference>
<dbReference type="InterPro" id="IPR001810">
    <property type="entry name" value="F-box_dom"/>
</dbReference>
<accession>A0A8T2RZT4</accession>
<proteinExistence type="predicted"/>
<organism evidence="2 3">
    <name type="scientific">Ceratopteris richardii</name>
    <name type="common">Triangle waterfern</name>
    <dbReference type="NCBI Taxonomy" id="49495"/>
    <lineage>
        <taxon>Eukaryota</taxon>
        <taxon>Viridiplantae</taxon>
        <taxon>Streptophyta</taxon>
        <taxon>Embryophyta</taxon>
        <taxon>Tracheophyta</taxon>
        <taxon>Polypodiopsida</taxon>
        <taxon>Polypodiidae</taxon>
        <taxon>Polypodiales</taxon>
        <taxon>Pteridineae</taxon>
        <taxon>Pteridaceae</taxon>
        <taxon>Parkerioideae</taxon>
        <taxon>Ceratopteris</taxon>
    </lineage>
</organism>
<evidence type="ECO:0000313" key="3">
    <source>
        <dbReference type="Proteomes" id="UP000825935"/>
    </source>
</evidence>
<dbReference type="Gene3D" id="2.120.10.80">
    <property type="entry name" value="Kelch-type beta propeller"/>
    <property type="match status" value="1"/>
</dbReference>
<evidence type="ECO:0000259" key="1">
    <source>
        <dbReference type="PROSITE" id="PS50181"/>
    </source>
</evidence>
<sequence length="397" mass="44851">MGLRRDSFLGSLPSDKIESFSKRKRGSLCASAYNVWDDLPQEIAEKVFALLPVASIFRCRCVCKKWLQVLSGGSFLKLWAQVSPQASWFLVYNNLHGIAAFSPSSSSWSNIPVFARCSLDPKRVVLMASSGGLLCFRTRNTDRPHLIVCNPVTNSSRTLPDMSQVRYINILGMAADKSTNTYKILVTGASDLNDMNSITEVYDSCTGCWHYHGSSQQDFLQFWCEVQAVWCNGRFYCLTMPTQQGFRLLVHDMLQKKWCDARIDMPSGDLRCPSLLACQGRLLLAGKIVVDSSVKSIRIWELDQRACVWKEVAAMPSAILLKIHLPYFLGIQCHGKSDLICFSRYRGWQSVMYDMSLKTWQWMPENKAYRGRKVLNGVLDSNNLIGMAYEPNLIASV</sequence>
<dbReference type="Pfam" id="PF03478">
    <property type="entry name" value="Beta-prop_KIB1-4"/>
    <property type="match status" value="1"/>
</dbReference>